<dbReference type="AlphaFoldDB" id="A0A066RTN3"/>
<name>A0A066RTN3_9GAMM</name>
<accession>A0A066RTN3</accession>
<evidence type="ECO:0000313" key="3">
    <source>
        <dbReference type="Proteomes" id="UP000027192"/>
    </source>
</evidence>
<evidence type="ECO:0000256" key="1">
    <source>
        <dbReference type="SAM" id="SignalP"/>
    </source>
</evidence>
<proteinExistence type="predicted"/>
<protein>
    <recommendedName>
        <fullName evidence="4">Spore coat protein U domain-containing protein</fullName>
    </recommendedName>
</protein>
<keyword evidence="3" id="KW-1185">Reference proteome</keyword>
<dbReference type="EMBL" id="JMIB01000026">
    <property type="protein sequence ID" value="KDM91062.1"/>
    <property type="molecule type" value="Genomic_DNA"/>
</dbReference>
<organism evidence="2 3">
    <name type="scientific">Photobacterium galatheae</name>
    <dbReference type="NCBI Taxonomy" id="1654360"/>
    <lineage>
        <taxon>Bacteria</taxon>
        <taxon>Pseudomonadati</taxon>
        <taxon>Pseudomonadota</taxon>
        <taxon>Gammaproteobacteria</taxon>
        <taxon>Vibrionales</taxon>
        <taxon>Vibrionaceae</taxon>
        <taxon>Photobacterium</taxon>
    </lineage>
</organism>
<dbReference type="STRING" id="1654360.EA58_12965"/>
<feature type="chain" id="PRO_5001625983" description="Spore coat protein U domain-containing protein" evidence="1">
    <location>
        <begin position="25"/>
        <end position="157"/>
    </location>
</feature>
<dbReference type="RefSeq" id="WP_036753189.1">
    <property type="nucleotide sequence ID" value="NZ_JAGSGC010000009.1"/>
</dbReference>
<evidence type="ECO:0000313" key="2">
    <source>
        <dbReference type="EMBL" id="KDM91062.1"/>
    </source>
</evidence>
<feature type="signal peptide" evidence="1">
    <location>
        <begin position="1"/>
        <end position="24"/>
    </location>
</feature>
<reference evidence="2 3" key="1">
    <citation type="submission" date="2014-04" db="EMBL/GenBank/DDBJ databases">
        <title>Draft genome sequence of Photobacterium halotolerans S2753: a solonamide, ngercheumicin and holomycin producer.</title>
        <authorList>
            <person name="Machado H.R."/>
            <person name="Gram L."/>
        </authorList>
    </citation>
    <scope>NUCLEOTIDE SEQUENCE [LARGE SCALE GENOMIC DNA]</scope>
    <source>
        <strain evidence="2 3">S2753</strain>
    </source>
</reference>
<gene>
    <name evidence="2" type="ORF">EA58_12965</name>
</gene>
<dbReference type="Proteomes" id="UP000027192">
    <property type="component" value="Unassembled WGS sequence"/>
</dbReference>
<dbReference type="OrthoDB" id="6311160at2"/>
<evidence type="ECO:0008006" key="4">
    <source>
        <dbReference type="Google" id="ProtNLM"/>
    </source>
</evidence>
<keyword evidence="1" id="KW-0732">Signal</keyword>
<sequence>MANIKIHKNKLVLLLCFFSSTAISGEAVKLNLKGKISQKCSIYHMSDLIDLSRRETKTVAFKFYCNSPFDISVTSQNGGLKNGNYLVRYHYALDIPKAGISIHGDSEKSVMNAKIVNVEKIPFDSRGEIKVSLMDQLEISGHYQEILRINLYPKRFL</sequence>
<comment type="caution">
    <text evidence="2">The sequence shown here is derived from an EMBL/GenBank/DDBJ whole genome shotgun (WGS) entry which is preliminary data.</text>
</comment>